<comment type="caution">
    <text evidence="13">The sequence shown here is derived from an EMBL/GenBank/DDBJ whole genome shotgun (WGS) entry which is preliminary data.</text>
</comment>
<evidence type="ECO:0000313" key="13">
    <source>
        <dbReference type="EMBL" id="GJN33013.1"/>
    </source>
</evidence>
<feature type="transmembrane region" description="Helical" evidence="11">
    <location>
        <begin position="157"/>
        <end position="189"/>
    </location>
</feature>
<dbReference type="Pfam" id="PF13639">
    <property type="entry name" value="zf-RING_2"/>
    <property type="match status" value="1"/>
</dbReference>
<evidence type="ECO:0000256" key="10">
    <source>
        <dbReference type="SAM" id="MobiDB-lite"/>
    </source>
</evidence>
<dbReference type="PANTHER" id="PTHR46913">
    <property type="entry name" value="RING-H2 FINGER PROTEIN ATL16"/>
    <property type="match status" value="1"/>
</dbReference>
<evidence type="ECO:0000256" key="5">
    <source>
        <dbReference type="ARBA" id="ARBA00022723"/>
    </source>
</evidence>
<feature type="compositionally biased region" description="Acidic residues" evidence="10">
    <location>
        <begin position="328"/>
        <end position="341"/>
    </location>
</feature>
<evidence type="ECO:0000256" key="6">
    <source>
        <dbReference type="ARBA" id="ARBA00022771"/>
    </source>
</evidence>
<reference evidence="13" key="1">
    <citation type="journal article" date="2018" name="DNA Res.">
        <title>Multiple hybrid de novo genome assembly of finger millet, an orphan allotetraploid crop.</title>
        <authorList>
            <person name="Hatakeyama M."/>
            <person name="Aluri S."/>
            <person name="Balachadran M.T."/>
            <person name="Sivarajan S.R."/>
            <person name="Patrignani A."/>
            <person name="Gruter S."/>
            <person name="Poveda L."/>
            <person name="Shimizu-Inatsugi R."/>
            <person name="Baeten J."/>
            <person name="Francoijs K.J."/>
            <person name="Nataraja K.N."/>
            <person name="Reddy Y.A.N."/>
            <person name="Phadnis S."/>
            <person name="Ravikumar R.L."/>
            <person name="Schlapbach R."/>
            <person name="Sreeman S.M."/>
            <person name="Shimizu K.K."/>
        </authorList>
    </citation>
    <scope>NUCLEOTIDE SEQUENCE</scope>
</reference>
<dbReference type="Gene3D" id="3.30.40.10">
    <property type="entry name" value="Zinc/RING finger domain, C3HC4 (zinc finger)"/>
    <property type="match status" value="1"/>
</dbReference>
<feature type="transmembrane region" description="Helical" evidence="11">
    <location>
        <begin position="75"/>
        <end position="99"/>
    </location>
</feature>
<dbReference type="SMART" id="SM01197">
    <property type="entry name" value="FANCL_C"/>
    <property type="match status" value="1"/>
</dbReference>
<evidence type="ECO:0000256" key="9">
    <source>
        <dbReference type="PROSITE-ProRule" id="PRU00175"/>
    </source>
</evidence>
<evidence type="ECO:0000256" key="8">
    <source>
        <dbReference type="ARBA" id="ARBA00022833"/>
    </source>
</evidence>
<dbReference type="AlphaFoldDB" id="A0AAV5FBG6"/>
<keyword evidence="4" id="KW-0808">Transferase</keyword>
<dbReference type="SMART" id="SM00184">
    <property type="entry name" value="RING"/>
    <property type="match status" value="1"/>
</dbReference>
<keyword evidence="8" id="KW-0862">Zinc</keyword>
<comment type="catalytic activity">
    <reaction evidence="1">
        <text>S-ubiquitinyl-[E2 ubiquitin-conjugating enzyme]-L-cysteine + [acceptor protein]-L-lysine = [E2 ubiquitin-conjugating enzyme]-L-cysteine + N(6)-ubiquitinyl-[acceptor protein]-L-lysine.</text>
        <dbReference type="EC" id="2.3.2.27"/>
    </reaction>
</comment>
<dbReference type="EMBL" id="BQKI01000084">
    <property type="protein sequence ID" value="GJN33013.1"/>
    <property type="molecule type" value="Genomic_DNA"/>
</dbReference>
<dbReference type="Proteomes" id="UP001054889">
    <property type="component" value="Unassembled WGS sequence"/>
</dbReference>
<dbReference type="GO" id="GO:0016567">
    <property type="term" value="P:protein ubiquitination"/>
    <property type="evidence" value="ECO:0007669"/>
    <property type="project" value="InterPro"/>
</dbReference>
<dbReference type="EC" id="2.3.2.27" evidence="3"/>
<feature type="compositionally biased region" description="Low complexity" evidence="10">
    <location>
        <begin position="317"/>
        <end position="327"/>
    </location>
</feature>
<dbReference type="GO" id="GO:0008270">
    <property type="term" value="F:zinc ion binding"/>
    <property type="evidence" value="ECO:0007669"/>
    <property type="project" value="UniProtKB-KW"/>
</dbReference>
<feature type="transmembrane region" description="Helical" evidence="11">
    <location>
        <begin position="131"/>
        <end position="151"/>
    </location>
</feature>
<keyword evidence="11" id="KW-0812">Transmembrane</keyword>
<keyword evidence="6 9" id="KW-0863">Zinc-finger</keyword>
<feature type="transmembrane region" description="Helical" evidence="11">
    <location>
        <begin position="105"/>
        <end position="124"/>
    </location>
</feature>
<protein>
    <recommendedName>
        <fullName evidence="3">RING-type E3 ubiquitin transferase</fullName>
        <ecNumber evidence="3">2.3.2.27</ecNumber>
    </recommendedName>
</protein>
<proteinExistence type="predicted"/>
<keyword evidence="7" id="KW-0833">Ubl conjugation pathway</keyword>
<evidence type="ECO:0000256" key="2">
    <source>
        <dbReference type="ARBA" id="ARBA00004906"/>
    </source>
</evidence>
<dbReference type="SUPFAM" id="SSF57850">
    <property type="entry name" value="RING/U-box"/>
    <property type="match status" value="1"/>
</dbReference>
<evidence type="ECO:0000256" key="1">
    <source>
        <dbReference type="ARBA" id="ARBA00000900"/>
    </source>
</evidence>
<dbReference type="PROSITE" id="PS50089">
    <property type="entry name" value="ZF_RING_2"/>
    <property type="match status" value="1"/>
</dbReference>
<evidence type="ECO:0000256" key="4">
    <source>
        <dbReference type="ARBA" id="ARBA00022679"/>
    </source>
</evidence>
<evidence type="ECO:0000256" key="3">
    <source>
        <dbReference type="ARBA" id="ARBA00012483"/>
    </source>
</evidence>
<keyword evidence="11" id="KW-0472">Membrane</keyword>
<sequence length="451" mass="47769">MAVAETAAPRKLLHLHGARKVGAFSFGLDGLWQLISGFFANIFAGLAHLLALPFEAIWHLLVAAANAVASGIGNLCHLVVGLFTNLFAALAGAAHQLLVLPFEALWHWLVTVVAGAASAITSGLTGLWHLVVGFFPNLFAALAGAAHYLLVLPLEAFWHWLAAAAGVISSGLGGLWHLVAGLFAALAGAAHQLLVLPAEAVWHWLVAAAGAITSGLHGLWHVVVGFFPNLFAFLAGAAHDLLVLPLEALWHWLQSAAAVVLHCVLGALAVLLVVALACCFGPAICKALGRSARFLAGEPGFVAAPFLPLPRGQQQQQQRATLAQQQQGDEEEEEEEEEEESLLGAVDATTTAWDQGEEEEVHHAWHIRTEGLDERAVAAIGAVVYDAGEQQLAPCAVCLAELRDGETLRLLPPCGHAFHQGCIDPWLRDHKNCPNCRATVQVQTAGAKNVN</sequence>
<feature type="domain" description="RING-type" evidence="12">
    <location>
        <begin position="395"/>
        <end position="437"/>
    </location>
</feature>
<feature type="region of interest" description="Disordered" evidence="10">
    <location>
        <begin position="317"/>
        <end position="343"/>
    </location>
</feature>
<evidence type="ECO:0000256" key="7">
    <source>
        <dbReference type="ARBA" id="ARBA00022786"/>
    </source>
</evidence>
<feature type="transmembrane region" description="Helical" evidence="11">
    <location>
        <begin position="256"/>
        <end position="277"/>
    </location>
</feature>
<accession>A0AAV5FBG6</accession>
<dbReference type="InterPro" id="IPR001841">
    <property type="entry name" value="Znf_RING"/>
</dbReference>
<dbReference type="InterPro" id="IPR013083">
    <property type="entry name" value="Znf_RING/FYVE/PHD"/>
</dbReference>
<comment type="pathway">
    <text evidence="2">Protein modification; protein ubiquitination.</text>
</comment>
<reference evidence="13" key="2">
    <citation type="submission" date="2021-12" db="EMBL/GenBank/DDBJ databases">
        <title>Resequencing data analysis of finger millet.</title>
        <authorList>
            <person name="Hatakeyama M."/>
            <person name="Aluri S."/>
            <person name="Balachadran M.T."/>
            <person name="Sivarajan S.R."/>
            <person name="Poveda L."/>
            <person name="Shimizu-Inatsugi R."/>
            <person name="Schlapbach R."/>
            <person name="Sreeman S.M."/>
            <person name="Shimizu K.K."/>
        </authorList>
    </citation>
    <scope>NUCLEOTIDE SEQUENCE</scope>
</reference>
<dbReference type="GO" id="GO:0061630">
    <property type="term" value="F:ubiquitin protein ligase activity"/>
    <property type="evidence" value="ECO:0007669"/>
    <property type="project" value="UniProtKB-EC"/>
</dbReference>
<keyword evidence="11" id="KW-1133">Transmembrane helix</keyword>
<keyword evidence="5" id="KW-0479">Metal-binding</keyword>
<keyword evidence="14" id="KW-1185">Reference proteome</keyword>
<organism evidence="13 14">
    <name type="scientific">Eleusine coracana subsp. coracana</name>
    <dbReference type="NCBI Taxonomy" id="191504"/>
    <lineage>
        <taxon>Eukaryota</taxon>
        <taxon>Viridiplantae</taxon>
        <taxon>Streptophyta</taxon>
        <taxon>Embryophyta</taxon>
        <taxon>Tracheophyta</taxon>
        <taxon>Spermatophyta</taxon>
        <taxon>Magnoliopsida</taxon>
        <taxon>Liliopsida</taxon>
        <taxon>Poales</taxon>
        <taxon>Poaceae</taxon>
        <taxon>PACMAD clade</taxon>
        <taxon>Chloridoideae</taxon>
        <taxon>Cynodonteae</taxon>
        <taxon>Eleusininae</taxon>
        <taxon>Eleusine</taxon>
    </lineage>
</organism>
<feature type="transmembrane region" description="Helical" evidence="11">
    <location>
        <begin position="21"/>
        <end position="44"/>
    </location>
</feature>
<evidence type="ECO:0000256" key="11">
    <source>
        <dbReference type="SAM" id="Phobius"/>
    </source>
</evidence>
<feature type="transmembrane region" description="Helical" evidence="11">
    <location>
        <begin position="201"/>
        <end position="220"/>
    </location>
</feature>
<dbReference type="PANTHER" id="PTHR46913:SF19">
    <property type="entry name" value="RING-TYPE E3 UBIQUITIN TRANSFERASE"/>
    <property type="match status" value="1"/>
</dbReference>
<evidence type="ECO:0000259" key="12">
    <source>
        <dbReference type="PROSITE" id="PS50089"/>
    </source>
</evidence>
<gene>
    <name evidence="13" type="primary">gb21569</name>
    <name evidence="13" type="ORF">PR202_gb21569</name>
</gene>
<dbReference type="InterPro" id="IPR044600">
    <property type="entry name" value="ATL1/ATL16-like"/>
</dbReference>
<dbReference type="CDD" id="cd16461">
    <property type="entry name" value="RING-H2_EL5-like"/>
    <property type="match status" value="1"/>
</dbReference>
<evidence type="ECO:0000313" key="14">
    <source>
        <dbReference type="Proteomes" id="UP001054889"/>
    </source>
</evidence>
<name>A0AAV5FBG6_ELECO</name>